<dbReference type="PROSITE" id="PS52029">
    <property type="entry name" value="LD_TPASE"/>
    <property type="match status" value="1"/>
</dbReference>
<evidence type="ECO:0000256" key="6">
    <source>
        <dbReference type="ARBA" id="ARBA00023316"/>
    </source>
</evidence>
<dbReference type="GO" id="GO:0071555">
    <property type="term" value="P:cell wall organization"/>
    <property type="evidence" value="ECO:0007669"/>
    <property type="project" value="UniProtKB-UniRule"/>
</dbReference>
<gene>
    <name evidence="9" type="ORF">AVDCRST_MAG73-1730</name>
</gene>
<organism evidence="9">
    <name type="scientific">uncultured Thermomicrobiales bacterium</name>
    <dbReference type="NCBI Taxonomy" id="1645740"/>
    <lineage>
        <taxon>Bacteria</taxon>
        <taxon>Pseudomonadati</taxon>
        <taxon>Thermomicrobiota</taxon>
        <taxon>Thermomicrobia</taxon>
        <taxon>Thermomicrobiales</taxon>
        <taxon>environmental samples</taxon>
    </lineage>
</organism>
<dbReference type="AlphaFoldDB" id="A0A6J4U365"/>
<dbReference type="PANTHER" id="PTHR30582">
    <property type="entry name" value="L,D-TRANSPEPTIDASE"/>
    <property type="match status" value="1"/>
</dbReference>
<keyword evidence="3" id="KW-0808">Transferase</keyword>
<reference evidence="9" key="1">
    <citation type="submission" date="2020-02" db="EMBL/GenBank/DDBJ databases">
        <authorList>
            <person name="Meier V. D."/>
        </authorList>
    </citation>
    <scope>NUCLEOTIDE SEQUENCE</scope>
    <source>
        <strain evidence="9">AVDCRST_MAG73</strain>
    </source>
</reference>
<dbReference type="PANTHER" id="PTHR30582:SF2">
    <property type="entry name" value="L,D-TRANSPEPTIDASE YCIB-RELATED"/>
    <property type="match status" value="1"/>
</dbReference>
<dbReference type="GO" id="GO:0071972">
    <property type="term" value="F:peptidoglycan L,D-transpeptidase activity"/>
    <property type="evidence" value="ECO:0007669"/>
    <property type="project" value="TreeGrafter"/>
</dbReference>
<dbReference type="GO" id="GO:0005576">
    <property type="term" value="C:extracellular region"/>
    <property type="evidence" value="ECO:0007669"/>
    <property type="project" value="TreeGrafter"/>
</dbReference>
<evidence type="ECO:0000256" key="7">
    <source>
        <dbReference type="PROSITE-ProRule" id="PRU01373"/>
    </source>
</evidence>
<evidence type="ECO:0000256" key="2">
    <source>
        <dbReference type="ARBA" id="ARBA00005992"/>
    </source>
</evidence>
<accession>A0A6J4U365</accession>
<dbReference type="GO" id="GO:0008360">
    <property type="term" value="P:regulation of cell shape"/>
    <property type="evidence" value="ECO:0007669"/>
    <property type="project" value="UniProtKB-UniRule"/>
</dbReference>
<evidence type="ECO:0000256" key="4">
    <source>
        <dbReference type="ARBA" id="ARBA00022960"/>
    </source>
</evidence>
<evidence type="ECO:0000313" key="9">
    <source>
        <dbReference type="EMBL" id="CAA9539167.1"/>
    </source>
</evidence>
<evidence type="ECO:0000256" key="1">
    <source>
        <dbReference type="ARBA" id="ARBA00004752"/>
    </source>
</evidence>
<name>A0A6J4U365_9BACT</name>
<comment type="similarity">
    <text evidence="2">Belongs to the YkuD family.</text>
</comment>
<comment type="pathway">
    <text evidence="1 7">Cell wall biogenesis; peptidoglycan biosynthesis.</text>
</comment>
<dbReference type="InterPro" id="IPR038063">
    <property type="entry name" value="Transpep_catalytic_dom"/>
</dbReference>
<dbReference type="InterPro" id="IPR005490">
    <property type="entry name" value="LD_TPept_cat_dom"/>
</dbReference>
<evidence type="ECO:0000256" key="3">
    <source>
        <dbReference type="ARBA" id="ARBA00022679"/>
    </source>
</evidence>
<dbReference type="UniPathway" id="UPA00219"/>
<dbReference type="GO" id="GO:0016740">
    <property type="term" value="F:transferase activity"/>
    <property type="evidence" value="ECO:0007669"/>
    <property type="project" value="UniProtKB-KW"/>
</dbReference>
<proteinExistence type="inferred from homology"/>
<feature type="active site" description="Nucleophile" evidence="7">
    <location>
        <position position="364"/>
    </location>
</feature>
<keyword evidence="6 7" id="KW-0961">Cell wall biogenesis/degradation</keyword>
<dbReference type="Pfam" id="PF03734">
    <property type="entry name" value="YkuD"/>
    <property type="match status" value="1"/>
</dbReference>
<dbReference type="SUPFAM" id="SSF141523">
    <property type="entry name" value="L,D-transpeptidase catalytic domain-like"/>
    <property type="match status" value="1"/>
</dbReference>
<sequence length="389" mass="41820">MATIATSALSVQAEPPPDLGQTALQVFLPRTGHTLGGTLLDYWRATGGAAVFGDPISEPFTAPDGRYSQAFENAILQYRPDVLYTEDPIIRPMALPRTGEATAADLLRPDRRRGGGGGTRRNIYSPVDPAGAAVAAAYARGGRYDETTGHTLSGAFAAWYDANEGQFYFGGPTTEPIEEPDRIIQHFEGGILIEDADGVRLAPIGQNLATGLEVDTAPVAQNGLPVYDEALFQTAPNPAPAGDPAAPGRRRIEVNVGQQQLWAYQGETLVLTTLVSTGIEPNETELGRFRVRIKYPQQDMAGFTDDTGEVVAFGDDPELTPPPESVASYDVSDVPNVLYINLDAEALHGAYWHANFGQRMSHGCINLPLEVAAFLYGWAPLGTEVWVHE</sequence>
<keyword evidence="4 7" id="KW-0133">Cell shape</keyword>
<protein>
    <recommendedName>
        <fullName evidence="8">L,D-TPase catalytic domain-containing protein</fullName>
    </recommendedName>
</protein>
<dbReference type="GO" id="GO:0018104">
    <property type="term" value="P:peptidoglycan-protein cross-linking"/>
    <property type="evidence" value="ECO:0007669"/>
    <property type="project" value="TreeGrafter"/>
</dbReference>
<dbReference type="EMBL" id="CADCWE010000107">
    <property type="protein sequence ID" value="CAA9539167.1"/>
    <property type="molecule type" value="Genomic_DNA"/>
</dbReference>
<dbReference type="CDD" id="cd16913">
    <property type="entry name" value="YkuD_like"/>
    <property type="match status" value="1"/>
</dbReference>
<dbReference type="InterPro" id="IPR050979">
    <property type="entry name" value="LD-transpeptidase"/>
</dbReference>
<feature type="domain" description="L,D-TPase catalytic" evidence="8">
    <location>
        <begin position="250"/>
        <end position="388"/>
    </location>
</feature>
<dbReference type="Gene3D" id="2.40.440.10">
    <property type="entry name" value="L,D-transpeptidase catalytic domain-like"/>
    <property type="match status" value="1"/>
</dbReference>
<evidence type="ECO:0000259" key="8">
    <source>
        <dbReference type="PROSITE" id="PS52029"/>
    </source>
</evidence>
<keyword evidence="5 7" id="KW-0573">Peptidoglycan synthesis</keyword>
<evidence type="ECO:0000256" key="5">
    <source>
        <dbReference type="ARBA" id="ARBA00022984"/>
    </source>
</evidence>
<feature type="active site" description="Proton donor/acceptor" evidence="7">
    <location>
        <position position="348"/>
    </location>
</feature>